<reference evidence="2" key="1">
    <citation type="submission" date="2016-06" db="EMBL/GenBank/DDBJ databases">
        <title>Parallel loss of symbiosis genes in relatives of nitrogen-fixing non-legume Parasponia.</title>
        <authorList>
            <person name="Van Velzen R."/>
            <person name="Holmer R."/>
            <person name="Bu F."/>
            <person name="Rutten L."/>
            <person name="Van Zeijl A."/>
            <person name="Liu W."/>
            <person name="Santuari L."/>
            <person name="Cao Q."/>
            <person name="Sharma T."/>
            <person name="Shen D."/>
            <person name="Roswanjaya Y."/>
            <person name="Wardhani T."/>
            <person name="Kalhor M.S."/>
            <person name="Jansen J."/>
            <person name="Van den Hoogen J."/>
            <person name="Gungor B."/>
            <person name="Hartog M."/>
            <person name="Hontelez J."/>
            <person name="Verver J."/>
            <person name="Yang W.-C."/>
            <person name="Schijlen E."/>
            <person name="Repin R."/>
            <person name="Schilthuizen M."/>
            <person name="Schranz E."/>
            <person name="Heidstra R."/>
            <person name="Miyata K."/>
            <person name="Fedorova E."/>
            <person name="Kohlen W."/>
            <person name="Bisseling T."/>
            <person name="Smit S."/>
            <person name="Geurts R."/>
        </authorList>
    </citation>
    <scope>NUCLEOTIDE SEQUENCE [LARGE SCALE GENOMIC DNA]</scope>
    <source>
        <strain evidence="2">cv. RG33-2</strain>
    </source>
</reference>
<keyword evidence="2" id="KW-1185">Reference proteome</keyword>
<gene>
    <name evidence="1" type="ORF">TorRG33x02_039890</name>
</gene>
<dbReference type="InParanoid" id="A0A2P5FR21"/>
<dbReference type="AlphaFoldDB" id="A0A2P5FR21"/>
<dbReference type="Proteomes" id="UP000237000">
    <property type="component" value="Unassembled WGS sequence"/>
</dbReference>
<name>A0A2P5FR21_TREOI</name>
<accession>A0A2P5FR21</accession>
<evidence type="ECO:0000313" key="1">
    <source>
        <dbReference type="EMBL" id="POO00211.1"/>
    </source>
</evidence>
<evidence type="ECO:0000313" key="2">
    <source>
        <dbReference type="Proteomes" id="UP000237000"/>
    </source>
</evidence>
<dbReference type="EMBL" id="JXTC01000014">
    <property type="protein sequence ID" value="POO00211.1"/>
    <property type="molecule type" value="Genomic_DNA"/>
</dbReference>
<protein>
    <submittedName>
        <fullName evidence="1">Uncharacterized protein</fullName>
    </submittedName>
</protein>
<proteinExistence type="predicted"/>
<sequence length="132" mass="15625">MYGGPSKPNHHHHLRHLYQTFMRNSSSELTPSRPRLKVQTKSGTRCSLSTKTTFHEFSVWAEVEIKKETTENDHTTTTTAESRRRACREMTLYSPTWSVNWNKVFLRPNMIFDENFHQRKRNLILVGDYNII</sequence>
<organism evidence="1 2">
    <name type="scientific">Trema orientale</name>
    <name type="common">Charcoal tree</name>
    <name type="synonym">Celtis orientalis</name>
    <dbReference type="NCBI Taxonomy" id="63057"/>
    <lineage>
        <taxon>Eukaryota</taxon>
        <taxon>Viridiplantae</taxon>
        <taxon>Streptophyta</taxon>
        <taxon>Embryophyta</taxon>
        <taxon>Tracheophyta</taxon>
        <taxon>Spermatophyta</taxon>
        <taxon>Magnoliopsida</taxon>
        <taxon>eudicotyledons</taxon>
        <taxon>Gunneridae</taxon>
        <taxon>Pentapetalae</taxon>
        <taxon>rosids</taxon>
        <taxon>fabids</taxon>
        <taxon>Rosales</taxon>
        <taxon>Cannabaceae</taxon>
        <taxon>Trema</taxon>
    </lineage>
</organism>
<comment type="caution">
    <text evidence="1">The sequence shown here is derived from an EMBL/GenBank/DDBJ whole genome shotgun (WGS) entry which is preliminary data.</text>
</comment>